<comment type="caution">
    <text evidence="1">The sequence shown here is derived from an EMBL/GenBank/DDBJ whole genome shotgun (WGS) entry which is preliminary data.</text>
</comment>
<evidence type="ECO:0000313" key="1">
    <source>
        <dbReference type="EMBL" id="MBT1697433.1"/>
    </source>
</evidence>
<reference evidence="1 2" key="1">
    <citation type="submission" date="2021-05" db="EMBL/GenBank/DDBJ databases">
        <title>A Polyphasic approach of four new species of the genus Ohtaekwangia: Ohtaekwangia histidinii sp. nov., Ohtaekwangia cretensis sp. nov., Ohtaekwangia indiensis sp. nov., Ohtaekwangia reichenbachii sp. nov. from diverse environment.</title>
        <authorList>
            <person name="Octaviana S."/>
        </authorList>
    </citation>
    <scope>NUCLEOTIDE SEQUENCE [LARGE SCALE GENOMIC DNA]</scope>
    <source>
        <strain evidence="1 2">PWU4</strain>
    </source>
</reference>
<sequence>MNNKLYSPKIMLLFAVLALFSCDDDDETPGLRTKISYDLLTPETPYSSLFVDATGNTTVDLAEGNTRHKMFQAINYYASSSIAANAQIDAAKLKNMFSNTGNPFTNISTSSVSVVGADLNASGVQLKNVVASSKPAAEAEAARTRIEDLFNQIAAASTSISTPASKGVAGKLGSYLVDAKGIEITQIIQKSLIGALQLDYISNVLMDEGLDADNRTLVSDKNYTALEHNWDVAYGLLTLNQVYAQGWTVDAKNPAVIEFAGGSYIWEYNRANFSKIHPAFLKGRAAIVNNDKAELQAQATLIRTEFEKAIAGAALGYLKKWKDETGTGTTADATRAHAIGEGAGFIYSLRFATMHNADATFSDNILTGLLGSTNGFWDLDATKINTASDAIKAKFNL</sequence>
<evidence type="ECO:0000313" key="2">
    <source>
        <dbReference type="Proteomes" id="UP001319200"/>
    </source>
</evidence>
<dbReference type="EMBL" id="JAHESF010000009">
    <property type="protein sequence ID" value="MBT1697433.1"/>
    <property type="molecule type" value="Genomic_DNA"/>
</dbReference>
<gene>
    <name evidence="1" type="ORF">KK083_11135</name>
</gene>
<accession>A0AAP2GMY1</accession>
<keyword evidence="2" id="KW-1185">Reference proteome</keyword>
<proteinExistence type="predicted"/>
<dbReference type="Proteomes" id="UP001319200">
    <property type="component" value="Unassembled WGS sequence"/>
</dbReference>
<dbReference type="RefSeq" id="WP_254163303.1">
    <property type="nucleotide sequence ID" value="NZ_JAHESF010000009.1"/>
</dbReference>
<dbReference type="InterPro" id="IPR032331">
    <property type="entry name" value="DUF4856"/>
</dbReference>
<organism evidence="1 2">
    <name type="scientific">Chryseosolibacter histidini</name>
    <dbReference type="NCBI Taxonomy" id="2782349"/>
    <lineage>
        <taxon>Bacteria</taxon>
        <taxon>Pseudomonadati</taxon>
        <taxon>Bacteroidota</taxon>
        <taxon>Cytophagia</taxon>
        <taxon>Cytophagales</taxon>
        <taxon>Chryseotaleaceae</taxon>
        <taxon>Chryseosolibacter</taxon>
    </lineage>
</organism>
<name>A0AAP2GMY1_9BACT</name>
<dbReference type="Pfam" id="PF16148">
    <property type="entry name" value="DUF4856"/>
    <property type="match status" value="1"/>
</dbReference>
<dbReference type="PROSITE" id="PS51257">
    <property type="entry name" value="PROKAR_LIPOPROTEIN"/>
    <property type="match status" value="1"/>
</dbReference>
<protein>
    <submittedName>
        <fullName evidence="1">DUF4856 domain-containing protein</fullName>
    </submittedName>
</protein>
<dbReference type="AlphaFoldDB" id="A0AAP2GMY1"/>